<dbReference type="Proteomes" id="UP000236023">
    <property type="component" value="Unassembled WGS sequence"/>
</dbReference>
<dbReference type="Pfam" id="PF08907">
    <property type="entry name" value="DUF1853"/>
    <property type="match status" value="1"/>
</dbReference>
<dbReference type="InterPro" id="IPR015003">
    <property type="entry name" value="DUF1853"/>
</dbReference>
<protein>
    <submittedName>
        <fullName evidence="1">DUF1853 domain-containing protein</fullName>
    </submittedName>
</protein>
<evidence type="ECO:0000313" key="1">
    <source>
        <dbReference type="EMBL" id="PNG11001.1"/>
    </source>
</evidence>
<name>A0A2N8T8D1_STUST</name>
<evidence type="ECO:0000313" key="2">
    <source>
        <dbReference type="Proteomes" id="UP000236023"/>
    </source>
</evidence>
<dbReference type="EMBL" id="POUT01000002">
    <property type="protein sequence ID" value="PNG11001.1"/>
    <property type="molecule type" value="Genomic_DNA"/>
</dbReference>
<gene>
    <name evidence="1" type="ORF">CXK94_06775</name>
</gene>
<sequence>MNLPDLAELLPRLQHPQVRDLAWTILAPPLLREAPRTQRHPLAASRWGREPGLLADWLLRQDAAPSLLESWLGRSSIRRLGLYYERLWQFILSEAPDIQLLAANLPIRQAGHTLGELDLLLHDPEGVQHLELAVKFYLGLDRHDGHQHAHWLGPGSHDRLDIKLDHLCRHQLPLASRPQALAVLGELTRSPVHSSFWLGGYLFEPWPQGCTAPQGANPAYLRGRWLRQAQWSRYQARMPDARWLPLPRPAWLAPARMEASQLWQSDRFAAWLATQPATARAQLLARVETTATGDWLEQERLFLVSDEWPRVPAWSHTSE</sequence>
<reference evidence="1 2" key="1">
    <citation type="submission" date="2018-01" db="EMBL/GenBank/DDBJ databases">
        <title>Denitrification phenotypes of diverse strains of Pseudomonas stutzeri.</title>
        <authorList>
            <person name="Milligan D.A."/>
            <person name="Bergaust L."/>
            <person name="Bakken L.R."/>
            <person name="Frostegard A."/>
        </authorList>
    </citation>
    <scope>NUCLEOTIDE SEQUENCE [LARGE SCALE GENOMIC DNA]</scope>
    <source>
        <strain evidence="1 2">24a75</strain>
    </source>
</reference>
<comment type="caution">
    <text evidence="1">The sequence shown here is derived from an EMBL/GenBank/DDBJ whole genome shotgun (WGS) entry which is preliminary data.</text>
</comment>
<accession>A0A2N8T8D1</accession>
<dbReference type="AlphaFoldDB" id="A0A2N8T8D1"/>
<proteinExistence type="predicted"/>
<organism evidence="1 2">
    <name type="scientific">Stutzerimonas stutzeri</name>
    <name type="common">Pseudomonas stutzeri</name>
    <dbReference type="NCBI Taxonomy" id="316"/>
    <lineage>
        <taxon>Bacteria</taxon>
        <taxon>Pseudomonadati</taxon>
        <taxon>Pseudomonadota</taxon>
        <taxon>Gammaproteobacteria</taxon>
        <taxon>Pseudomonadales</taxon>
        <taxon>Pseudomonadaceae</taxon>
        <taxon>Stutzerimonas</taxon>
    </lineage>
</organism>
<dbReference type="RefSeq" id="WP_102893806.1">
    <property type="nucleotide sequence ID" value="NZ_JAMOHU010000008.1"/>
</dbReference>